<evidence type="ECO:0000256" key="1">
    <source>
        <dbReference type="SAM" id="MobiDB-lite"/>
    </source>
</evidence>
<comment type="caution">
    <text evidence="2">The sequence shown here is derived from an EMBL/GenBank/DDBJ whole genome shotgun (WGS) entry which is preliminary data.</text>
</comment>
<evidence type="ECO:0000313" key="3">
    <source>
        <dbReference type="Proteomes" id="UP001501563"/>
    </source>
</evidence>
<accession>A0ABP7L9K6</accession>
<organism evidence="2 3">
    <name type="scientific">Streptomyces lannensis</name>
    <dbReference type="NCBI Taxonomy" id="766498"/>
    <lineage>
        <taxon>Bacteria</taxon>
        <taxon>Bacillati</taxon>
        <taxon>Actinomycetota</taxon>
        <taxon>Actinomycetes</taxon>
        <taxon>Kitasatosporales</taxon>
        <taxon>Streptomycetaceae</taxon>
        <taxon>Streptomyces</taxon>
    </lineage>
</organism>
<evidence type="ECO:0000313" key="2">
    <source>
        <dbReference type="EMBL" id="GAA3896415.1"/>
    </source>
</evidence>
<proteinExistence type="predicted"/>
<gene>
    <name evidence="2" type="ORF">GCM10022207_75890</name>
</gene>
<dbReference type="Proteomes" id="UP001501563">
    <property type="component" value="Unassembled WGS sequence"/>
</dbReference>
<name>A0ABP7L9K6_9ACTN</name>
<dbReference type="EMBL" id="BAAAZA010000036">
    <property type="protein sequence ID" value="GAA3896415.1"/>
    <property type="molecule type" value="Genomic_DNA"/>
</dbReference>
<keyword evidence="3" id="KW-1185">Reference proteome</keyword>
<feature type="compositionally biased region" description="Basic and acidic residues" evidence="1">
    <location>
        <begin position="71"/>
        <end position="80"/>
    </location>
</feature>
<protein>
    <submittedName>
        <fullName evidence="2">Uncharacterized protein</fullName>
    </submittedName>
</protein>
<feature type="region of interest" description="Disordered" evidence="1">
    <location>
        <begin position="28"/>
        <end position="80"/>
    </location>
</feature>
<sequence length="80" mass="8623">MDTHLRTRIRAGDHGAFGELFDAYARSVHSRHAGPARQGLDGPGGRRGHPGERRRDAKGQVTGVGAILERTVVDKAGERP</sequence>
<dbReference type="RefSeq" id="WP_345553608.1">
    <property type="nucleotide sequence ID" value="NZ_BAAAZA010000036.1"/>
</dbReference>
<feature type="compositionally biased region" description="Basic and acidic residues" evidence="1">
    <location>
        <begin position="49"/>
        <end position="58"/>
    </location>
</feature>
<reference evidence="3" key="1">
    <citation type="journal article" date="2019" name="Int. J. Syst. Evol. Microbiol.">
        <title>The Global Catalogue of Microorganisms (GCM) 10K type strain sequencing project: providing services to taxonomists for standard genome sequencing and annotation.</title>
        <authorList>
            <consortium name="The Broad Institute Genomics Platform"/>
            <consortium name="The Broad Institute Genome Sequencing Center for Infectious Disease"/>
            <person name="Wu L."/>
            <person name="Ma J."/>
        </authorList>
    </citation>
    <scope>NUCLEOTIDE SEQUENCE [LARGE SCALE GENOMIC DNA]</scope>
    <source>
        <strain evidence="3">JCM 16578</strain>
    </source>
</reference>